<dbReference type="PANTHER" id="PTHR21240:SF28">
    <property type="entry name" value="ISO-OROTATE DECARBOXYLASE (EUROFUNG)"/>
    <property type="match status" value="1"/>
</dbReference>
<proteinExistence type="predicted"/>
<evidence type="ECO:0000313" key="4">
    <source>
        <dbReference type="Proteomes" id="UP001595699"/>
    </source>
</evidence>
<evidence type="ECO:0000313" key="3">
    <source>
        <dbReference type="EMBL" id="MFC3765676.1"/>
    </source>
</evidence>
<accession>A0ABV7YKH4</accession>
<dbReference type="InterPro" id="IPR032465">
    <property type="entry name" value="ACMSD"/>
</dbReference>
<dbReference type="InterPro" id="IPR006680">
    <property type="entry name" value="Amidohydro-rel"/>
</dbReference>
<dbReference type="CDD" id="cd01292">
    <property type="entry name" value="metallo-dependent_hydrolases"/>
    <property type="match status" value="1"/>
</dbReference>
<keyword evidence="1" id="KW-0456">Lyase</keyword>
<name>A0ABV7YKH4_9ACTN</name>
<dbReference type="InterPro" id="IPR032466">
    <property type="entry name" value="Metal_Hydrolase"/>
</dbReference>
<dbReference type="PANTHER" id="PTHR21240">
    <property type="entry name" value="2-AMINO-3-CARBOXYLMUCONATE-6-SEMIALDEHYDE DECARBOXYLASE"/>
    <property type="match status" value="1"/>
</dbReference>
<dbReference type="Gene3D" id="3.20.20.140">
    <property type="entry name" value="Metal-dependent hydrolases"/>
    <property type="match status" value="1"/>
</dbReference>
<dbReference type="EMBL" id="JBHRZH010000041">
    <property type="protein sequence ID" value="MFC3765676.1"/>
    <property type="molecule type" value="Genomic_DNA"/>
</dbReference>
<sequence length="249" mass="26893">MPIIDAHTHLGPQGFDPGAIEEGERLGVTTFLCSSIAGYQHYPSFDQVVETNRAMVGEMARFPSQVLGFCYVNPRHGAAALDDFRRNVEEHGMVGLKLWVATLCDDPLVFPFVEQAIQYGIPVLAHCWRKSVGQLPYESEPVHVAALGLRYPEASIMMAHLGGQVEWATNAVLDVPNVRLDTSGTPVGGSEVALAVRRLGAERVVFGSDLPGACLAANVGKVWGAGLSDAEQELVLGGNMARMLEQVRR</sequence>
<dbReference type="Proteomes" id="UP001595699">
    <property type="component" value="Unassembled WGS sequence"/>
</dbReference>
<organism evidence="3 4">
    <name type="scientific">Tenggerimyces flavus</name>
    <dbReference type="NCBI Taxonomy" id="1708749"/>
    <lineage>
        <taxon>Bacteria</taxon>
        <taxon>Bacillati</taxon>
        <taxon>Actinomycetota</taxon>
        <taxon>Actinomycetes</taxon>
        <taxon>Propionibacteriales</taxon>
        <taxon>Nocardioidaceae</taxon>
        <taxon>Tenggerimyces</taxon>
    </lineage>
</organism>
<evidence type="ECO:0000259" key="2">
    <source>
        <dbReference type="Pfam" id="PF04909"/>
    </source>
</evidence>
<reference evidence="4" key="1">
    <citation type="journal article" date="2019" name="Int. J. Syst. Evol. Microbiol.">
        <title>The Global Catalogue of Microorganisms (GCM) 10K type strain sequencing project: providing services to taxonomists for standard genome sequencing and annotation.</title>
        <authorList>
            <consortium name="The Broad Institute Genomics Platform"/>
            <consortium name="The Broad Institute Genome Sequencing Center for Infectious Disease"/>
            <person name="Wu L."/>
            <person name="Ma J."/>
        </authorList>
    </citation>
    <scope>NUCLEOTIDE SEQUENCE [LARGE SCALE GENOMIC DNA]</scope>
    <source>
        <strain evidence="4">CGMCC 4.7241</strain>
    </source>
</reference>
<gene>
    <name evidence="3" type="ORF">ACFOUW_32910</name>
</gene>
<evidence type="ECO:0000256" key="1">
    <source>
        <dbReference type="ARBA" id="ARBA00023239"/>
    </source>
</evidence>
<feature type="domain" description="Amidohydrolase-related" evidence="2">
    <location>
        <begin position="4"/>
        <end position="244"/>
    </location>
</feature>
<dbReference type="SUPFAM" id="SSF51556">
    <property type="entry name" value="Metallo-dependent hydrolases"/>
    <property type="match status" value="1"/>
</dbReference>
<dbReference type="Pfam" id="PF04909">
    <property type="entry name" value="Amidohydro_2"/>
    <property type="match status" value="1"/>
</dbReference>
<protein>
    <submittedName>
        <fullName evidence="3">Amidohydrolase family protein</fullName>
    </submittedName>
</protein>
<comment type="caution">
    <text evidence="3">The sequence shown here is derived from an EMBL/GenBank/DDBJ whole genome shotgun (WGS) entry which is preliminary data.</text>
</comment>
<keyword evidence="4" id="KW-1185">Reference proteome</keyword>
<dbReference type="RefSeq" id="WP_205116436.1">
    <property type="nucleotide sequence ID" value="NZ_JAFBCM010000001.1"/>
</dbReference>